<evidence type="ECO:0000256" key="2">
    <source>
        <dbReference type="SAM" id="Phobius"/>
    </source>
</evidence>
<dbReference type="EMBL" id="CP063458">
    <property type="protein sequence ID" value="QOV91472.1"/>
    <property type="molecule type" value="Genomic_DNA"/>
</dbReference>
<keyword evidence="2" id="KW-0812">Transmembrane</keyword>
<proteinExistence type="predicted"/>
<accession>A0A7M2X206</accession>
<evidence type="ECO:0000313" key="3">
    <source>
        <dbReference type="EMBL" id="QOV91472.1"/>
    </source>
</evidence>
<dbReference type="Proteomes" id="UP000593765">
    <property type="component" value="Chromosome"/>
</dbReference>
<dbReference type="KEGG" id="hbs:IPV69_08995"/>
<keyword evidence="4" id="KW-1185">Reference proteome</keyword>
<evidence type="ECO:0000256" key="1">
    <source>
        <dbReference type="SAM" id="MobiDB-lite"/>
    </source>
</evidence>
<dbReference type="PANTHER" id="PTHR48125:SF10">
    <property type="entry name" value="OS12G0136300 PROTEIN"/>
    <property type="match status" value="1"/>
</dbReference>
<feature type="region of interest" description="Disordered" evidence="1">
    <location>
        <begin position="1400"/>
        <end position="1434"/>
    </location>
</feature>
<gene>
    <name evidence="3" type="ORF">IPV69_08995</name>
</gene>
<keyword evidence="2" id="KW-0472">Membrane</keyword>
<organism evidence="3 4">
    <name type="scientific">Humisphaera borealis</name>
    <dbReference type="NCBI Taxonomy" id="2807512"/>
    <lineage>
        <taxon>Bacteria</taxon>
        <taxon>Pseudomonadati</taxon>
        <taxon>Planctomycetota</taxon>
        <taxon>Phycisphaerae</taxon>
        <taxon>Tepidisphaerales</taxon>
        <taxon>Tepidisphaeraceae</taxon>
        <taxon>Humisphaera</taxon>
    </lineage>
</organism>
<dbReference type="PANTHER" id="PTHR48125">
    <property type="entry name" value="LP07818P1"/>
    <property type="match status" value="1"/>
</dbReference>
<reference evidence="3 4" key="1">
    <citation type="submission" date="2020-10" db="EMBL/GenBank/DDBJ databases">
        <title>Wide distribution of Phycisphaera-like planctomycetes from WD2101 soil group in peatlands and genome analysis of the first cultivated representative.</title>
        <authorList>
            <person name="Dedysh S.N."/>
            <person name="Beletsky A.V."/>
            <person name="Ivanova A."/>
            <person name="Kulichevskaya I.S."/>
            <person name="Suzina N.E."/>
            <person name="Philippov D.A."/>
            <person name="Rakitin A.L."/>
            <person name="Mardanov A.V."/>
            <person name="Ravin N.V."/>
        </authorList>
    </citation>
    <scope>NUCLEOTIDE SEQUENCE [LARGE SCALE GENOMIC DNA]</scope>
    <source>
        <strain evidence="3 4">M1803</strain>
    </source>
</reference>
<keyword evidence="2" id="KW-1133">Transmembrane helix</keyword>
<name>A0A7M2X206_9BACT</name>
<protein>
    <submittedName>
        <fullName evidence="3">DUF748 domain-containing protein</fullName>
    </submittedName>
</protein>
<dbReference type="RefSeq" id="WP_206294763.1">
    <property type="nucleotide sequence ID" value="NZ_CP063458.1"/>
</dbReference>
<feature type="region of interest" description="Disordered" evidence="1">
    <location>
        <begin position="1"/>
        <end position="42"/>
    </location>
</feature>
<sequence length="1924" mass="200674">MSESRVDPLDPGEQPEVKPGADSASDAPAPEPVPTPQKPKKKRRTWKRRLWLAFLFLLIVGLVIRIAVQVAFPIVLNKVAAGFGLNAEYSQLRLSMLSGDVGLGRIEFKSQKSGEVFASANYVRATISPLKLLIGRLEVWRVEADGVDLNLTREADGNVNVLGDLLNAPKTVQVEKKVVKEVATSTQIDLTSPAYVEGFRLQHLRVHLTDKSLSPPLKAMVQLDVRVDDVGSSERPTQFYLNLYSDPVLDALTVEGQGRVAGASIDADVRVGLKGLHLRSVAQYLEPLGIRPVAYDLSATASGTVRASPASVMSAVTAIAAATQPKSATQVATSASATRPATPASQPENPAFPANPKPAEYVGGTVKLKNLALLSDGKEAAACDLFEIDLASAKFGVMQLSRVLIDGVRANASRNAEGNIVAAGMELIPVATPATKPSAPVAAAGPAAPATGPAVTAELVPSTARVSLDQLLLKNVSLSFQDQFVPQSEKMSFEVDWLSVNDIVFDAAKPDAQIKIAGAFKSPGVVRAIKLNGTARPFAQKRTLNLALDVSGIEPTILQPYLDFAGLDSTLKDGSFTANLAASATVDPSGKVGAEAVLGGISFQDGDELFGMKNVSFSGIAVNPKNGVMRVEEIEITGPTLAFKREKDGAFSGFGFRTKAATPYPRRKEQPESAPSELKLAKFELGKFTWKDVAVRFDDEAAVPPSSVAIGDAGFEISDFSFDLEDLEPATKPGKIKGWLVAPNIAEKLAMEGSLTSTPGSLKADLLFTGQGITGSGIAGYLKTIGVEPLLKDGALLAHVKTSLGKTDKGIKASLAIEDVVYSDGQTELAGVDRVKLGNIEFSPSTLSLGVVEIARPRATVTLEKGNAIVAGGIRIKPPAKAAQPPAAPLASTTPATQPAAVAAGNAPDAVAAPAAPAPAAPAPAAEAFAIALGGLKLTDAALQLSDQSAATAVNTTARVNVDLGALLLGRDGPPADLKLTFKADDIVDSVAVNGKVLANPKTQAVMLKIDVAGLRGTALAGYLPAGTAFSLKDGRLTTEIDAGIEQLPAGGMKARLLVNGLDYRDGTAGPSFVKLDQFRIVAPLINPDGGAVTIDQVQLNGFEMDAVRAADGSIGVMGLAVGLPAAKDAAPAVAPVEPAPAVVDVATTKPAVAAATQPTSAPTDVAAAVAKARKAPPLITVNTLDLNVRRIGYIDHSVPDTKPLTVANLRFRLLEKLVMLGKDPAGQPPAKFQLTGKVDPLIGSINVGITTAPFAQQPTVNADVILNGINGEGIFAVAPKLRELIDTADLKDGEFKTKLEATAKVDRRGPMDVDFSKGFDIEALVHHTEFRAIKDGDILLGLDEIRIEDAKFRPVKDDAGKQIATSLRIKSIDLTKPMGQVVRDQEGIRIAGLLVKMPTTPATQPTTGPATEPAVASTQPAQTQPAVAEAPAASQPATAPAVAVVKPAGEIRVDKFTVSGIDFRVIDRSVDPVFVLPLTSLDVDVRDASNMAMYEEDRPIRFSASMNAGKVTVPKKVKGGLIGAVGGVANLIGGAAQQQPATAPAPECEDRELFSQIAAGGKLTLYPKPDGYLKVNVSGFELASLAGFAKQKDIALSYGTFDMPLDLRGDGKGGFVVDTRPAITDLSVTEPAGGPISKYLVLPAALDIAIGAVEAADKSITIPVKGVTVTPDAAGKYSVGGIGAQIQPAISSIFLNAIAAIPAKAVTGVASAIGLDAIFAGQQKPEVPIVLAFPAGYTGLEPAELTKMRALAERMKKEPELTISVKHDLGGGDLSIAEVRANPTTADAAALASSLRQRKIELTQLRGDVAASARTRLAVSVGPDVDNAVDRVRVIDRELSRTEDALDRLYDLMRPGADRQAPRRTRVAALDLGQERLDATRQVLVDAGVPDLVDRLKPAKPAFAPGESTEGGTVTITLVKVKK</sequence>
<dbReference type="InterPro" id="IPR008023">
    <property type="entry name" value="DUF748"/>
</dbReference>
<dbReference type="Pfam" id="PF05359">
    <property type="entry name" value="DUF748"/>
    <property type="match status" value="2"/>
</dbReference>
<evidence type="ECO:0000313" key="4">
    <source>
        <dbReference type="Proteomes" id="UP000593765"/>
    </source>
</evidence>
<feature type="compositionally biased region" description="Low complexity" evidence="1">
    <location>
        <begin position="329"/>
        <end position="347"/>
    </location>
</feature>
<feature type="region of interest" description="Disordered" evidence="1">
    <location>
        <begin position="881"/>
        <end position="902"/>
    </location>
</feature>
<feature type="region of interest" description="Disordered" evidence="1">
    <location>
        <begin position="329"/>
        <end position="357"/>
    </location>
</feature>
<feature type="transmembrane region" description="Helical" evidence="2">
    <location>
        <begin position="50"/>
        <end position="68"/>
    </location>
</feature>